<dbReference type="Gene3D" id="1.10.530.10">
    <property type="match status" value="1"/>
</dbReference>
<protein>
    <submittedName>
        <fullName evidence="2">Lytic transglycosylase</fullName>
    </submittedName>
</protein>
<dbReference type="AlphaFoldDB" id="A0A8H9KUF8"/>
<reference evidence="2" key="2">
    <citation type="submission" date="2020-09" db="EMBL/GenBank/DDBJ databases">
        <authorList>
            <person name="Sun Q."/>
            <person name="Zhou Y."/>
        </authorList>
    </citation>
    <scope>NUCLEOTIDE SEQUENCE</scope>
    <source>
        <strain evidence="2">CGMCC 1.15966</strain>
    </source>
</reference>
<dbReference type="PROSITE" id="PS51782">
    <property type="entry name" value="LYSM"/>
    <property type="match status" value="2"/>
</dbReference>
<dbReference type="InterPro" id="IPR023346">
    <property type="entry name" value="Lysozyme-like_dom_sf"/>
</dbReference>
<accession>A0A8H9KUF8</accession>
<dbReference type="SMART" id="SM00257">
    <property type="entry name" value="LysM"/>
    <property type="match status" value="2"/>
</dbReference>
<dbReference type="Gene3D" id="3.10.350.10">
    <property type="entry name" value="LysM domain"/>
    <property type="match status" value="2"/>
</dbReference>
<gene>
    <name evidence="2" type="ORF">GCM10011516_19560</name>
</gene>
<dbReference type="RefSeq" id="WP_182499266.1">
    <property type="nucleotide sequence ID" value="NZ_BMKM01000004.1"/>
</dbReference>
<dbReference type="InterPro" id="IPR008258">
    <property type="entry name" value="Transglycosylase_SLT_dom_1"/>
</dbReference>
<dbReference type="PANTHER" id="PTHR33734">
    <property type="entry name" value="LYSM DOMAIN-CONTAINING GPI-ANCHORED PROTEIN 2"/>
    <property type="match status" value="1"/>
</dbReference>
<evidence type="ECO:0000313" key="2">
    <source>
        <dbReference type="EMBL" id="GGE22024.1"/>
    </source>
</evidence>
<comment type="caution">
    <text evidence="2">The sequence shown here is derived from an EMBL/GenBank/DDBJ whole genome shotgun (WGS) entry which is preliminary data.</text>
</comment>
<dbReference type="SUPFAM" id="SSF53955">
    <property type="entry name" value="Lysozyme-like"/>
    <property type="match status" value="1"/>
</dbReference>
<evidence type="ECO:0000313" key="3">
    <source>
        <dbReference type="Proteomes" id="UP000614460"/>
    </source>
</evidence>
<reference evidence="2" key="1">
    <citation type="journal article" date="2014" name="Int. J. Syst. Evol. Microbiol.">
        <title>Complete genome sequence of Corynebacterium casei LMG S-19264T (=DSM 44701T), isolated from a smear-ripened cheese.</title>
        <authorList>
            <consortium name="US DOE Joint Genome Institute (JGI-PGF)"/>
            <person name="Walter F."/>
            <person name="Albersmeier A."/>
            <person name="Kalinowski J."/>
            <person name="Ruckert C."/>
        </authorList>
    </citation>
    <scope>NUCLEOTIDE SEQUENCE</scope>
    <source>
        <strain evidence="2">CGMCC 1.15966</strain>
    </source>
</reference>
<dbReference type="PANTHER" id="PTHR33734:SF22">
    <property type="entry name" value="MEMBRANE-BOUND LYTIC MUREIN TRANSGLYCOSYLASE D"/>
    <property type="match status" value="1"/>
</dbReference>
<dbReference type="EMBL" id="BMKM01000004">
    <property type="protein sequence ID" value="GGE22024.1"/>
    <property type="molecule type" value="Genomic_DNA"/>
</dbReference>
<keyword evidence="3" id="KW-1185">Reference proteome</keyword>
<dbReference type="CDD" id="cd16894">
    <property type="entry name" value="MltD-like"/>
    <property type="match status" value="1"/>
</dbReference>
<feature type="domain" description="LysM" evidence="1">
    <location>
        <begin position="435"/>
        <end position="479"/>
    </location>
</feature>
<dbReference type="CDD" id="cd00118">
    <property type="entry name" value="LysM"/>
    <property type="match status" value="2"/>
</dbReference>
<proteinExistence type="predicted"/>
<dbReference type="InterPro" id="IPR036779">
    <property type="entry name" value="LysM_dom_sf"/>
</dbReference>
<dbReference type="Pfam" id="PF01464">
    <property type="entry name" value="SLT"/>
    <property type="match status" value="1"/>
</dbReference>
<dbReference type="Pfam" id="PF01476">
    <property type="entry name" value="LysM"/>
    <property type="match status" value="2"/>
</dbReference>
<sequence>MNKKISFLVTIGLCVMKLGYTQEQQFEPHNFGETFQANIIDQIEKDKEKTFLLLDSVKQVAGSSVVFNEEDVNIAQRIARIQKTVPLEYNARVKAYLDKYISRNYKPYMEKLLGLSEYYFPIYDQIFAEQGLPQEIRYLSVIESSLNPHTVSTSGAVGPWQFIYGTAKVYNLTMDSNFDERKDVYSTTYAVSSYLKEAYDEFNDWLLALASYNCGRGCVRRAIVRSGLNSPNYWELSPYLPKETQNYIPKFIAMTYVLNHAELYGLNTAVNDLQSDHKVLMLDKSINMNQVASALTCSTELLKQLNPGYKRDVVIASPEKQRRLVIPVNESMSDSLIYAALHNPQDEVIQKAIAAVEVKEDKNHLVAKGETLQSISKKYGVSVQNLMAWNHLTSRSSIVGREIVVSRAIDEELTKNVVAAVSQAKTVAKKNPTYVTYVVRKGDTLSEIAGKHRGATIGKIKSDNNLRGSNLRIGQKLKIYKGKG</sequence>
<name>A0A8H9KUF8_9SPHI</name>
<organism evidence="2 3">
    <name type="scientific">Sphingobacterium cellulitidis</name>
    <dbReference type="NCBI Taxonomy" id="1768011"/>
    <lineage>
        <taxon>Bacteria</taxon>
        <taxon>Pseudomonadati</taxon>
        <taxon>Bacteroidota</taxon>
        <taxon>Sphingobacteriia</taxon>
        <taxon>Sphingobacteriales</taxon>
        <taxon>Sphingobacteriaceae</taxon>
        <taxon>Sphingobacterium</taxon>
    </lineage>
</organism>
<dbReference type="Proteomes" id="UP000614460">
    <property type="component" value="Unassembled WGS sequence"/>
</dbReference>
<dbReference type="InterPro" id="IPR018392">
    <property type="entry name" value="LysM"/>
</dbReference>
<evidence type="ECO:0000259" key="1">
    <source>
        <dbReference type="PROSITE" id="PS51782"/>
    </source>
</evidence>
<dbReference type="SUPFAM" id="SSF54106">
    <property type="entry name" value="LysM domain"/>
    <property type="match status" value="2"/>
</dbReference>
<feature type="domain" description="LysM" evidence="1">
    <location>
        <begin position="362"/>
        <end position="405"/>
    </location>
</feature>